<dbReference type="STRING" id="670052.PA27867_0874"/>
<keyword evidence="6 12" id="KW-0418">Kinase</keyword>
<feature type="transmembrane region" description="Helical" evidence="9">
    <location>
        <begin position="110"/>
        <end position="143"/>
    </location>
</feature>
<keyword evidence="9" id="KW-0472">Membrane</keyword>
<evidence type="ECO:0000259" key="11">
    <source>
        <dbReference type="Pfam" id="PF07730"/>
    </source>
</evidence>
<dbReference type="Gene3D" id="3.30.565.10">
    <property type="entry name" value="Histidine kinase-like ATPase, C-terminal domain"/>
    <property type="match status" value="1"/>
</dbReference>
<dbReference type="InterPro" id="IPR036890">
    <property type="entry name" value="HATPase_C_sf"/>
</dbReference>
<evidence type="ECO:0000256" key="5">
    <source>
        <dbReference type="ARBA" id="ARBA00022741"/>
    </source>
</evidence>
<keyword evidence="8" id="KW-0902">Two-component regulatory system</keyword>
<dbReference type="GO" id="GO:0016020">
    <property type="term" value="C:membrane"/>
    <property type="evidence" value="ECO:0007669"/>
    <property type="project" value="InterPro"/>
</dbReference>
<evidence type="ECO:0000313" key="13">
    <source>
        <dbReference type="Proteomes" id="UP000092582"/>
    </source>
</evidence>
<keyword evidence="13" id="KW-1185">Reference proteome</keyword>
<feature type="transmembrane region" description="Helical" evidence="9">
    <location>
        <begin position="149"/>
        <end position="171"/>
    </location>
</feature>
<evidence type="ECO:0000259" key="10">
    <source>
        <dbReference type="Pfam" id="PF02518"/>
    </source>
</evidence>
<dbReference type="AlphaFoldDB" id="A0A1B1BGW0"/>
<evidence type="ECO:0000256" key="7">
    <source>
        <dbReference type="ARBA" id="ARBA00022840"/>
    </source>
</evidence>
<dbReference type="InterPro" id="IPR011712">
    <property type="entry name" value="Sig_transdc_His_kin_sub3_dim/P"/>
</dbReference>
<dbReference type="InterPro" id="IPR003594">
    <property type="entry name" value="HATPase_dom"/>
</dbReference>
<sequence length="436" mass="46161">MSSSAEPTGYGSGWPERRRGWPGERLPPSARLWLPVVVSLLVQVPATAFQLWRGRWNLPAGGEPFGNRRWAESLPGPGEPGFTAAALLVFALAFVGPLALIMARRFPGPVAMICAVAAAAPILILPTVVTPFAAVAFAVVLGIVRGARIWVYASVALTWVATIALAGLWGISFNPFRIAGTTFVLVLLMAAGEALRRRRETILEHRRSADARRLSAEQRERMRIARELHDVLAHSLSLINVQAGVGLHLIDSQPQKAADALANIKSASKNALDEVRTVLGILRSDPAEAPSAPLTPEPDLAGLPALIESFRAQGLGIAYANVLEVESAAPAATQLALYRICQEALTNVLRHARSHDASVYLGIDRGAYLLTVTDSGVPEEPLPPVEPGGGLLGMRERAELLGGTLRAGPTAAGGFLVEARLPLPAGRAGQSDRGNG</sequence>
<reference evidence="12 13" key="1">
    <citation type="submission" date="2016-06" db="EMBL/GenBank/DDBJ databases">
        <title>Genome sequencing of Cryobacterium arcticum PAMC 27867.</title>
        <authorList>
            <person name="Lee J."/>
            <person name="Kim O.-S."/>
        </authorList>
    </citation>
    <scope>NUCLEOTIDE SEQUENCE [LARGE SCALE GENOMIC DNA]</scope>
    <source>
        <strain evidence="12 13">PAMC 27867</strain>
    </source>
</reference>
<dbReference type="SUPFAM" id="SSF55874">
    <property type="entry name" value="ATPase domain of HSP90 chaperone/DNA topoisomerase II/histidine kinase"/>
    <property type="match status" value="1"/>
</dbReference>
<feature type="transmembrane region" description="Helical" evidence="9">
    <location>
        <begin position="178"/>
        <end position="195"/>
    </location>
</feature>
<dbReference type="GO" id="GO:0046983">
    <property type="term" value="F:protein dimerization activity"/>
    <property type="evidence" value="ECO:0007669"/>
    <property type="project" value="InterPro"/>
</dbReference>
<dbReference type="OrthoDB" id="227596at2"/>
<evidence type="ECO:0000256" key="2">
    <source>
        <dbReference type="ARBA" id="ARBA00012438"/>
    </source>
</evidence>
<keyword evidence="9" id="KW-1133">Transmembrane helix</keyword>
<keyword evidence="4" id="KW-0808">Transferase</keyword>
<dbReference type="GO" id="GO:0000155">
    <property type="term" value="F:phosphorelay sensor kinase activity"/>
    <property type="evidence" value="ECO:0007669"/>
    <property type="project" value="InterPro"/>
</dbReference>
<dbReference type="InterPro" id="IPR050482">
    <property type="entry name" value="Sensor_HK_TwoCompSys"/>
</dbReference>
<evidence type="ECO:0000256" key="4">
    <source>
        <dbReference type="ARBA" id="ARBA00022679"/>
    </source>
</evidence>
<dbReference type="Proteomes" id="UP000092582">
    <property type="component" value="Chromosome 1"/>
</dbReference>
<feature type="domain" description="Histidine kinase/HSP90-like ATPase" evidence="10">
    <location>
        <begin position="334"/>
        <end position="424"/>
    </location>
</feature>
<dbReference type="GO" id="GO:0005524">
    <property type="term" value="F:ATP binding"/>
    <property type="evidence" value="ECO:0007669"/>
    <property type="project" value="UniProtKB-KW"/>
</dbReference>
<name>A0A1B1BGW0_9MICO</name>
<evidence type="ECO:0000256" key="1">
    <source>
        <dbReference type="ARBA" id="ARBA00000085"/>
    </source>
</evidence>
<evidence type="ECO:0000256" key="3">
    <source>
        <dbReference type="ARBA" id="ARBA00022553"/>
    </source>
</evidence>
<proteinExistence type="predicted"/>
<accession>A0A1B1BGW0</accession>
<dbReference type="Pfam" id="PF07730">
    <property type="entry name" value="HisKA_3"/>
    <property type="match status" value="1"/>
</dbReference>
<dbReference type="Pfam" id="PF02518">
    <property type="entry name" value="HATPase_c"/>
    <property type="match status" value="1"/>
</dbReference>
<protein>
    <recommendedName>
        <fullName evidence="2">histidine kinase</fullName>
        <ecNumber evidence="2">2.7.13.3</ecNumber>
    </recommendedName>
</protein>
<gene>
    <name evidence="12" type="ORF">PA27867_0874</name>
</gene>
<dbReference type="PANTHER" id="PTHR24421:SF10">
    <property type="entry name" value="NITRATE_NITRITE SENSOR PROTEIN NARQ"/>
    <property type="match status" value="1"/>
</dbReference>
<dbReference type="EC" id="2.7.13.3" evidence="2"/>
<dbReference type="PANTHER" id="PTHR24421">
    <property type="entry name" value="NITRATE/NITRITE SENSOR PROTEIN NARX-RELATED"/>
    <property type="match status" value="1"/>
</dbReference>
<keyword evidence="7" id="KW-0067">ATP-binding</keyword>
<feature type="domain" description="Signal transduction histidine kinase subgroup 3 dimerisation and phosphoacceptor" evidence="11">
    <location>
        <begin position="220"/>
        <end position="285"/>
    </location>
</feature>
<dbReference type="KEGG" id="cart:PA27867_0874"/>
<dbReference type="EMBL" id="CP016282">
    <property type="protein sequence ID" value="ANP71841.1"/>
    <property type="molecule type" value="Genomic_DNA"/>
</dbReference>
<organism evidence="12 13">
    <name type="scientific">Cryobacterium arcticum</name>
    <dbReference type="NCBI Taxonomy" id="670052"/>
    <lineage>
        <taxon>Bacteria</taxon>
        <taxon>Bacillati</taxon>
        <taxon>Actinomycetota</taxon>
        <taxon>Actinomycetes</taxon>
        <taxon>Micrococcales</taxon>
        <taxon>Microbacteriaceae</taxon>
        <taxon>Cryobacterium</taxon>
    </lineage>
</organism>
<keyword evidence="5" id="KW-0547">Nucleotide-binding</keyword>
<keyword evidence="9" id="KW-0812">Transmembrane</keyword>
<dbReference type="CDD" id="cd16917">
    <property type="entry name" value="HATPase_UhpB-NarQ-NarX-like"/>
    <property type="match status" value="1"/>
</dbReference>
<evidence type="ECO:0000256" key="6">
    <source>
        <dbReference type="ARBA" id="ARBA00022777"/>
    </source>
</evidence>
<feature type="transmembrane region" description="Helical" evidence="9">
    <location>
        <begin position="82"/>
        <end position="103"/>
    </location>
</feature>
<keyword evidence="3" id="KW-0597">Phosphoprotein</keyword>
<comment type="catalytic activity">
    <reaction evidence="1">
        <text>ATP + protein L-histidine = ADP + protein N-phospho-L-histidine.</text>
        <dbReference type="EC" id="2.7.13.3"/>
    </reaction>
</comment>
<evidence type="ECO:0000256" key="8">
    <source>
        <dbReference type="ARBA" id="ARBA00023012"/>
    </source>
</evidence>
<dbReference type="Gene3D" id="1.20.5.1930">
    <property type="match status" value="1"/>
</dbReference>
<evidence type="ECO:0000313" key="12">
    <source>
        <dbReference type="EMBL" id="ANP71841.1"/>
    </source>
</evidence>
<evidence type="ECO:0000256" key="9">
    <source>
        <dbReference type="SAM" id="Phobius"/>
    </source>
</evidence>
<dbReference type="RefSeq" id="WP_066593843.1">
    <property type="nucleotide sequence ID" value="NZ_CP016282.1"/>
</dbReference>